<protein>
    <submittedName>
        <fullName evidence="1">Uncharacterized protein</fullName>
    </submittedName>
</protein>
<evidence type="ECO:0000313" key="2">
    <source>
        <dbReference type="Proteomes" id="UP000184383"/>
    </source>
</evidence>
<proteinExistence type="predicted"/>
<dbReference type="STRING" id="1073089.A0A1L9RN90"/>
<evidence type="ECO:0000313" key="1">
    <source>
        <dbReference type="EMBL" id="OJJ36297.1"/>
    </source>
</evidence>
<dbReference type="VEuPathDB" id="FungiDB:ASPWEDRAFT_37871"/>
<dbReference type="AlphaFoldDB" id="A0A1L9RN90"/>
<dbReference type="Proteomes" id="UP000184383">
    <property type="component" value="Unassembled WGS sequence"/>
</dbReference>
<reference evidence="2" key="1">
    <citation type="journal article" date="2017" name="Genome Biol.">
        <title>Comparative genomics reveals high biological diversity and specific adaptations in the industrially and medically important fungal genus Aspergillus.</title>
        <authorList>
            <person name="de Vries R.P."/>
            <person name="Riley R."/>
            <person name="Wiebenga A."/>
            <person name="Aguilar-Osorio G."/>
            <person name="Amillis S."/>
            <person name="Uchima C.A."/>
            <person name="Anderluh G."/>
            <person name="Asadollahi M."/>
            <person name="Askin M."/>
            <person name="Barry K."/>
            <person name="Battaglia E."/>
            <person name="Bayram O."/>
            <person name="Benocci T."/>
            <person name="Braus-Stromeyer S.A."/>
            <person name="Caldana C."/>
            <person name="Canovas D."/>
            <person name="Cerqueira G.C."/>
            <person name="Chen F."/>
            <person name="Chen W."/>
            <person name="Choi C."/>
            <person name="Clum A."/>
            <person name="Dos Santos R.A."/>
            <person name="Damasio A.R."/>
            <person name="Diallinas G."/>
            <person name="Emri T."/>
            <person name="Fekete E."/>
            <person name="Flipphi M."/>
            <person name="Freyberg S."/>
            <person name="Gallo A."/>
            <person name="Gournas C."/>
            <person name="Habgood R."/>
            <person name="Hainaut M."/>
            <person name="Harispe M.L."/>
            <person name="Henrissat B."/>
            <person name="Hilden K.S."/>
            <person name="Hope R."/>
            <person name="Hossain A."/>
            <person name="Karabika E."/>
            <person name="Karaffa L."/>
            <person name="Karanyi Z."/>
            <person name="Krasevec N."/>
            <person name="Kuo A."/>
            <person name="Kusch H."/>
            <person name="LaButti K."/>
            <person name="Lagendijk E.L."/>
            <person name="Lapidus A."/>
            <person name="Levasseur A."/>
            <person name="Lindquist E."/>
            <person name="Lipzen A."/>
            <person name="Logrieco A.F."/>
            <person name="MacCabe A."/>
            <person name="Maekelae M.R."/>
            <person name="Malavazi I."/>
            <person name="Melin P."/>
            <person name="Meyer V."/>
            <person name="Mielnichuk N."/>
            <person name="Miskei M."/>
            <person name="Molnar A.P."/>
            <person name="Mule G."/>
            <person name="Ngan C.Y."/>
            <person name="Orejas M."/>
            <person name="Orosz E."/>
            <person name="Ouedraogo J.P."/>
            <person name="Overkamp K.M."/>
            <person name="Park H.-S."/>
            <person name="Perrone G."/>
            <person name="Piumi F."/>
            <person name="Punt P.J."/>
            <person name="Ram A.F."/>
            <person name="Ramon A."/>
            <person name="Rauscher S."/>
            <person name="Record E."/>
            <person name="Riano-Pachon D.M."/>
            <person name="Robert V."/>
            <person name="Roehrig J."/>
            <person name="Ruller R."/>
            <person name="Salamov A."/>
            <person name="Salih N.S."/>
            <person name="Samson R.A."/>
            <person name="Sandor E."/>
            <person name="Sanguinetti M."/>
            <person name="Schuetze T."/>
            <person name="Sepcic K."/>
            <person name="Shelest E."/>
            <person name="Sherlock G."/>
            <person name="Sophianopoulou V."/>
            <person name="Squina F.M."/>
            <person name="Sun H."/>
            <person name="Susca A."/>
            <person name="Todd R.B."/>
            <person name="Tsang A."/>
            <person name="Unkles S.E."/>
            <person name="van de Wiele N."/>
            <person name="van Rossen-Uffink D."/>
            <person name="Oliveira J.V."/>
            <person name="Vesth T.C."/>
            <person name="Visser J."/>
            <person name="Yu J.-H."/>
            <person name="Zhou M."/>
            <person name="Andersen M.R."/>
            <person name="Archer D.B."/>
            <person name="Baker S.E."/>
            <person name="Benoit I."/>
            <person name="Brakhage A.A."/>
            <person name="Braus G.H."/>
            <person name="Fischer R."/>
            <person name="Frisvad J.C."/>
            <person name="Goldman G.H."/>
            <person name="Houbraken J."/>
            <person name="Oakley B."/>
            <person name="Pocsi I."/>
            <person name="Scazzocchio C."/>
            <person name="Seiboth B."/>
            <person name="vanKuyk P.A."/>
            <person name="Wortman J."/>
            <person name="Dyer P.S."/>
            <person name="Grigoriev I.V."/>
        </authorList>
    </citation>
    <scope>NUCLEOTIDE SEQUENCE [LARGE SCALE GENOMIC DNA]</scope>
    <source>
        <strain evidence="2">DTO 134E9</strain>
    </source>
</reference>
<keyword evidence="2" id="KW-1185">Reference proteome</keyword>
<dbReference type="EMBL" id="KV878211">
    <property type="protein sequence ID" value="OJJ36297.1"/>
    <property type="molecule type" value="Genomic_DNA"/>
</dbReference>
<organism evidence="1 2">
    <name type="scientific">Aspergillus wentii DTO 134E9</name>
    <dbReference type="NCBI Taxonomy" id="1073089"/>
    <lineage>
        <taxon>Eukaryota</taxon>
        <taxon>Fungi</taxon>
        <taxon>Dikarya</taxon>
        <taxon>Ascomycota</taxon>
        <taxon>Pezizomycotina</taxon>
        <taxon>Eurotiomycetes</taxon>
        <taxon>Eurotiomycetidae</taxon>
        <taxon>Eurotiales</taxon>
        <taxon>Aspergillaceae</taxon>
        <taxon>Aspergillus</taxon>
        <taxon>Aspergillus subgen. Cremei</taxon>
    </lineage>
</organism>
<dbReference type="GeneID" id="63750621"/>
<feature type="non-terminal residue" evidence="1">
    <location>
        <position position="54"/>
    </location>
</feature>
<sequence length="54" mass="6134">MIQAQIDFFSPGIYDSVIKSGTLEEKARAVQAAQVHNFDICPIEYFQDCDFSVF</sequence>
<dbReference type="OrthoDB" id="5979581at2759"/>
<gene>
    <name evidence="1" type="ORF">ASPWEDRAFT_37871</name>
</gene>
<accession>A0A1L9RN90</accession>
<name>A0A1L9RN90_ASPWE</name>
<dbReference type="RefSeq" id="XP_040689973.1">
    <property type="nucleotide sequence ID" value="XM_040834773.1"/>
</dbReference>